<dbReference type="RefSeq" id="WP_074635690.1">
    <property type="nucleotide sequence ID" value="NZ_FNDO01000002.1"/>
</dbReference>
<sequence>MTNKFREKFFYTILTNFVSVFVILILPLFFGDNHITQWYYQKTSILFSSYKNECLFIALMIGVLLCFYTIRISKRRESVAEKVIHEAFNYQEVLQTKEKEREEIIQETKNAIGDYLRTCLCPYIQENEMEKLIQNIDKWDNTKGYILLPVITDGRLSTLDLRHMIWNVGKRLGWNGNKCATFIKVCFPIELKDLEIETIRRNLRQRGNCIIDIDIPECGDYKFHLNHPK</sequence>
<proteinExistence type="predicted"/>
<keyword evidence="1" id="KW-0472">Membrane</keyword>
<keyword evidence="1" id="KW-0812">Transmembrane</keyword>
<keyword evidence="1" id="KW-1133">Transmembrane helix</keyword>
<protein>
    <submittedName>
        <fullName evidence="2">Uncharacterized protein</fullName>
    </submittedName>
</protein>
<evidence type="ECO:0000313" key="2">
    <source>
        <dbReference type="EMBL" id="SDH19301.1"/>
    </source>
</evidence>
<name>A0A1G8AEI0_BACOV</name>
<feature type="transmembrane region" description="Helical" evidence="1">
    <location>
        <begin position="50"/>
        <end position="70"/>
    </location>
</feature>
<reference evidence="2 3" key="1">
    <citation type="submission" date="2016-10" db="EMBL/GenBank/DDBJ databases">
        <authorList>
            <person name="de Groot N.N."/>
        </authorList>
    </citation>
    <scope>NUCLEOTIDE SEQUENCE [LARGE SCALE GENOMIC DNA]</scope>
    <source>
        <strain evidence="2 3">NLAE-zl-C57</strain>
    </source>
</reference>
<evidence type="ECO:0000313" key="3">
    <source>
        <dbReference type="Proteomes" id="UP000181870"/>
    </source>
</evidence>
<accession>A0A1G8AEI0</accession>
<feature type="transmembrane region" description="Helical" evidence="1">
    <location>
        <begin position="9"/>
        <end position="30"/>
    </location>
</feature>
<evidence type="ECO:0000256" key="1">
    <source>
        <dbReference type="SAM" id="Phobius"/>
    </source>
</evidence>
<dbReference type="EMBL" id="FNDO01000002">
    <property type="protein sequence ID" value="SDH19301.1"/>
    <property type="molecule type" value="Genomic_DNA"/>
</dbReference>
<dbReference type="AlphaFoldDB" id="A0A1G8AEI0"/>
<dbReference type="Proteomes" id="UP000181870">
    <property type="component" value="Unassembled WGS sequence"/>
</dbReference>
<gene>
    <name evidence="2" type="ORF">SAMN05192582_1002149</name>
</gene>
<organism evidence="2 3">
    <name type="scientific">Bacteroides ovatus</name>
    <dbReference type="NCBI Taxonomy" id="28116"/>
    <lineage>
        <taxon>Bacteria</taxon>
        <taxon>Pseudomonadati</taxon>
        <taxon>Bacteroidota</taxon>
        <taxon>Bacteroidia</taxon>
        <taxon>Bacteroidales</taxon>
        <taxon>Bacteroidaceae</taxon>
        <taxon>Bacteroides</taxon>
    </lineage>
</organism>